<dbReference type="OrthoDB" id="5781878at2759"/>
<evidence type="ECO:0000313" key="1">
    <source>
        <dbReference type="EMBL" id="EYC29046.1"/>
    </source>
</evidence>
<proteinExistence type="predicted"/>
<evidence type="ECO:0000313" key="2">
    <source>
        <dbReference type="Proteomes" id="UP000024635"/>
    </source>
</evidence>
<dbReference type="Proteomes" id="UP000024635">
    <property type="component" value="Unassembled WGS sequence"/>
</dbReference>
<protein>
    <submittedName>
        <fullName evidence="1">Uncharacterized protein</fullName>
    </submittedName>
</protein>
<dbReference type="EMBL" id="JARK01001343">
    <property type="protein sequence ID" value="EYC29046.1"/>
    <property type="molecule type" value="Genomic_DNA"/>
</dbReference>
<reference evidence="2" key="1">
    <citation type="journal article" date="2015" name="Nat. Genet.">
        <title>The genome and transcriptome of the zoonotic hookworm Ancylostoma ceylanicum identify infection-specific gene families.</title>
        <authorList>
            <person name="Schwarz E.M."/>
            <person name="Hu Y."/>
            <person name="Antoshechkin I."/>
            <person name="Miller M.M."/>
            <person name="Sternberg P.W."/>
            <person name="Aroian R.V."/>
        </authorList>
    </citation>
    <scope>NUCLEOTIDE SEQUENCE</scope>
    <source>
        <strain evidence="2">HY135</strain>
    </source>
</reference>
<gene>
    <name evidence="1" type="primary">Acey_s0007.g3558</name>
    <name evidence="1" type="ORF">Y032_0007g3558</name>
</gene>
<keyword evidence="2" id="KW-1185">Reference proteome</keyword>
<accession>A0A016VP36</accession>
<name>A0A016VP36_9BILA</name>
<comment type="caution">
    <text evidence="1">The sequence shown here is derived from an EMBL/GenBank/DDBJ whole genome shotgun (WGS) entry which is preliminary data.</text>
</comment>
<sequence length="69" mass="7304">MKSTVRLPSRITVIFSLCAIGVESLRARRAGGACTARPACNSGPASSPSCSRTPFVRIMLRPMLSAHSN</sequence>
<dbReference type="AlphaFoldDB" id="A0A016VP36"/>
<organism evidence="1 2">
    <name type="scientific">Ancylostoma ceylanicum</name>
    <dbReference type="NCBI Taxonomy" id="53326"/>
    <lineage>
        <taxon>Eukaryota</taxon>
        <taxon>Metazoa</taxon>
        <taxon>Ecdysozoa</taxon>
        <taxon>Nematoda</taxon>
        <taxon>Chromadorea</taxon>
        <taxon>Rhabditida</taxon>
        <taxon>Rhabditina</taxon>
        <taxon>Rhabditomorpha</taxon>
        <taxon>Strongyloidea</taxon>
        <taxon>Ancylostomatidae</taxon>
        <taxon>Ancylostomatinae</taxon>
        <taxon>Ancylostoma</taxon>
    </lineage>
</organism>